<name>A0A1P8KCD5_9BURK</name>
<dbReference type="InterPro" id="IPR051545">
    <property type="entry name" value="NAD(P)H_dehydrogenase_qn"/>
</dbReference>
<dbReference type="EMBL" id="CP019239">
    <property type="protein sequence ID" value="APW43606.1"/>
    <property type="molecule type" value="Genomic_DNA"/>
</dbReference>
<dbReference type="GO" id="GO:0005829">
    <property type="term" value="C:cytosol"/>
    <property type="evidence" value="ECO:0007669"/>
    <property type="project" value="TreeGrafter"/>
</dbReference>
<dbReference type="Pfam" id="PF02525">
    <property type="entry name" value="Flavodoxin_2"/>
    <property type="match status" value="1"/>
</dbReference>
<dbReference type="STRING" id="1484693.RS694_14410"/>
<dbReference type="AlphaFoldDB" id="A0A1P8KCD5"/>
<dbReference type="InterPro" id="IPR029039">
    <property type="entry name" value="Flavoprotein-like_sf"/>
</dbReference>
<dbReference type="Proteomes" id="UP000186110">
    <property type="component" value="Chromosome"/>
</dbReference>
<organism evidence="4 5">
    <name type="scientific">Rhodoferax saidenbachensis</name>
    <dbReference type="NCBI Taxonomy" id="1484693"/>
    <lineage>
        <taxon>Bacteria</taxon>
        <taxon>Pseudomonadati</taxon>
        <taxon>Pseudomonadota</taxon>
        <taxon>Betaproteobacteria</taxon>
        <taxon>Burkholderiales</taxon>
        <taxon>Comamonadaceae</taxon>
        <taxon>Rhodoferax</taxon>
    </lineage>
</organism>
<dbReference type="PANTHER" id="PTHR10204:SF34">
    <property type="entry name" value="NAD(P)H DEHYDROGENASE [QUINONE] 1 ISOFORM 1"/>
    <property type="match status" value="1"/>
</dbReference>
<proteinExistence type="inferred from homology"/>
<evidence type="ECO:0000313" key="4">
    <source>
        <dbReference type="EMBL" id="APW43606.1"/>
    </source>
</evidence>
<dbReference type="eggNOG" id="COG2249">
    <property type="taxonomic scope" value="Bacteria"/>
</dbReference>
<reference evidence="4 5" key="1">
    <citation type="submission" date="2017-01" db="EMBL/GenBank/DDBJ databases">
        <authorList>
            <person name="Mah S.A."/>
            <person name="Swanson W.J."/>
            <person name="Moy G.W."/>
            <person name="Vacquier V.D."/>
        </authorList>
    </citation>
    <scope>NUCLEOTIDE SEQUENCE [LARGE SCALE GENOMIC DNA]</scope>
    <source>
        <strain evidence="4 5">DSM 22694</strain>
    </source>
</reference>
<gene>
    <name evidence="4" type="ORF">RS694_14410</name>
</gene>
<dbReference type="Gene3D" id="3.40.50.360">
    <property type="match status" value="1"/>
</dbReference>
<dbReference type="PANTHER" id="PTHR10204">
    <property type="entry name" value="NAD P H OXIDOREDUCTASE-RELATED"/>
    <property type="match status" value="1"/>
</dbReference>
<evidence type="ECO:0000256" key="2">
    <source>
        <dbReference type="ARBA" id="ARBA00023002"/>
    </source>
</evidence>
<comment type="similarity">
    <text evidence="1">Belongs to the NAD(P)H dehydrogenase (quinone) family.</text>
</comment>
<sequence length="201" mass="22332">MPSRTAPQNILVILGHPSNTSFSAALADTYAEAAEAAGHHVRVLRLADLQFDATLHGSNPHHQALEPDLRAAQDSIAWAQHIAWVFPVWWGSVPALLKGFLDRAFVSGWAYQFNKGSAFPVPLLKGRTAHLLVPMDTPPWYFRWVYRMPAIHQMNKATLAFCGIRPVKTLMLGPVIHSTPEQREKWLHKARTLAASLPHAG</sequence>
<evidence type="ECO:0000256" key="1">
    <source>
        <dbReference type="ARBA" id="ARBA00006252"/>
    </source>
</evidence>
<evidence type="ECO:0000313" key="5">
    <source>
        <dbReference type="Proteomes" id="UP000186110"/>
    </source>
</evidence>
<dbReference type="SUPFAM" id="SSF52218">
    <property type="entry name" value="Flavoproteins"/>
    <property type="match status" value="1"/>
</dbReference>
<keyword evidence="2" id="KW-0560">Oxidoreductase</keyword>
<dbReference type="RefSeq" id="WP_029709069.1">
    <property type="nucleotide sequence ID" value="NZ_CP019239.1"/>
</dbReference>
<accession>A0A1P8KCD5</accession>
<evidence type="ECO:0000259" key="3">
    <source>
        <dbReference type="Pfam" id="PF02525"/>
    </source>
</evidence>
<dbReference type="InterPro" id="IPR003680">
    <property type="entry name" value="Flavodoxin_fold"/>
</dbReference>
<dbReference type="GO" id="GO:0003955">
    <property type="term" value="F:NAD(P)H dehydrogenase (quinone) activity"/>
    <property type="evidence" value="ECO:0007669"/>
    <property type="project" value="TreeGrafter"/>
</dbReference>
<keyword evidence="5" id="KW-1185">Reference proteome</keyword>
<protein>
    <recommendedName>
        <fullName evidence="3">Flavodoxin-like fold domain-containing protein</fullName>
    </recommendedName>
</protein>
<feature type="domain" description="Flavodoxin-like fold" evidence="3">
    <location>
        <begin position="9"/>
        <end position="188"/>
    </location>
</feature>
<dbReference type="KEGG" id="rsb:RS694_14410"/>